<dbReference type="AlphaFoldDB" id="A0A0M3KCG3"/>
<dbReference type="InterPro" id="IPR037035">
    <property type="entry name" value="GK-like_C_sf"/>
</dbReference>
<sequence>LRESRFLCHTASTTIAEDATHFGEQLADLIHQILVDGVKPESALESLNQANINIKCPDEDRIAILFGGETTVKVTGEGQGGRNQQIVLSALSKLLEKNTAQHLQGQFALLSSGTDGQDGPTEAAGAVLTSEDLALIAKEGSELKLDDVNEFLRNNDSYNFWKKFQDGVCHVQTGPTGTNVMDVQILLINKQKSEK</sequence>
<evidence type="ECO:0000313" key="3">
    <source>
        <dbReference type="WBParaSite" id="ASIM_0001866301-mRNA-1"/>
    </source>
</evidence>
<protein>
    <submittedName>
        <fullName evidence="2 3">Glycerate kinase (inferred by orthology to a human protein)</fullName>
    </submittedName>
</protein>
<dbReference type="InterPro" id="IPR007835">
    <property type="entry name" value="MOFRL"/>
</dbReference>
<dbReference type="WBParaSite" id="ASIM_0000136701-mRNA-1">
    <property type="protein sequence ID" value="ASIM_0000136701-mRNA-1"/>
    <property type="gene ID" value="ASIM_0000136701"/>
</dbReference>
<proteinExistence type="predicted"/>
<dbReference type="PANTHER" id="PTHR12227">
    <property type="entry name" value="GLYCERATE KINASE"/>
    <property type="match status" value="1"/>
</dbReference>
<name>A0A0M3KCG3_ANISI</name>
<dbReference type="GO" id="GO:0005737">
    <property type="term" value="C:cytoplasm"/>
    <property type="evidence" value="ECO:0007669"/>
    <property type="project" value="TreeGrafter"/>
</dbReference>
<evidence type="ECO:0000313" key="2">
    <source>
        <dbReference type="WBParaSite" id="ASIM_0000136701-mRNA-1"/>
    </source>
</evidence>
<dbReference type="InterPro" id="IPR039760">
    <property type="entry name" value="MOFRL_protein"/>
</dbReference>
<dbReference type="GO" id="GO:0008887">
    <property type="term" value="F:glycerate kinase activity"/>
    <property type="evidence" value="ECO:0007669"/>
    <property type="project" value="InterPro"/>
</dbReference>
<dbReference type="PANTHER" id="PTHR12227:SF0">
    <property type="entry name" value="GLYCERATE KINASE"/>
    <property type="match status" value="1"/>
</dbReference>
<dbReference type="Pfam" id="PF05161">
    <property type="entry name" value="MOFRL"/>
    <property type="match status" value="1"/>
</dbReference>
<organism evidence="3">
    <name type="scientific">Anisakis simplex</name>
    <name type="common">Herring worm</name>
    <dbReference type="NCBI Taxonomy" id="6269"/>
    <lineage>
        <taxon>Eukaryota</taxon>
        <taxon>Metazoa</taxon>
        <taxon>Ecdysozoa</taxon>
        <taxon>Nematoda</taxon>
        <taxon>Chromadorea</taxon>
        <taxon>Rhabditida</taxon>
        <taxon>Spirurina</taxon>
        <taxon>Ascaridomorpha</taxon>
        <taxon>Ascaridoidea</taxon>
        <taxon>Anisakidae</taxon>
        <taxon>Anisakis</taxon>
        <taxon>Anisakis simplex complex</taxon>
    </lineage>
</organism>
<dbReference type="Gene3D" id="3.40.1480.10">
    <property type="entry name" value="MOFRL domain"/>
    <property type="match status" value="1"/>
</dbReference>
<reference evidence="2 3" key="1">
    <citation type="submission" date="2017-02" db="UniProtKB">
        <authorList>
            <consortium name="WormBaseParasite"/>
        </authorList>
    </citation>
    <scope>IDENTIFICATION</scope>
</reference>
<dbReference type="SUPFAM" id="SSF82544">
    <property type="entry name" value="GckA/TtuD-like"/>
    <property type="match status" value="1"/>
</dbReference>
<evidence type="ECO:0000259" key="1">
    <source>
        <dbReference type="Pfam" id="PF05161"/>
    </source>
</evidence>
<feature type="domain" description="MOFRL" evidence="1">
    <location>
        <begin position="63"/>
        <end position="182"/>
    </location>
</feature>
<accession>A0A0M3KCG3</accession>
<dbReference type="WBParaSite" id="ASIM_0001866301-mRNA-1">
    <property type="protein sequence ID" value="ASIM_0001866301-mRNA-1"/>
    <property type="gene ID" value="ASIM_0001866301"/>
</dbReference>